<accession>A0A0E2HAI2</accession>
<dbReference type="HOGENOM" id="CLU_3182036_0_0_9"/>
<dbReference type="AlphaFoldDB" id="A0A0E2HAI2"/>
<dbReference type="EMBL" id="AGYR01000026">
    <property type="protein sequence ID" value="ENZ14072.1"/>
    <property type="molecule type" value="Genomic_DNA"/>
</dbReference>
<evidence type="ECO:0000313" key="1">
    <source>
        <dbReference type="EMBL" id="ENZ14072.1"/>
    </source>
</evidence>
<reference evidence="1 2" key="1">
    <citation type="submission" date="2013-01" db="EMBL/GenBank/DDBJ databases">
        <title>The Genome Sequence of Clostridium clostridioforme 90A8.</title>
        <authorList>
            <consortium name="The Broad Institute Genome Sequencing Platform"/>
            <person name="Earl A."/>
            <person name="Ward D."/>
            <person name="Feldgarden M."/>
            <person name="Gevers D."/>
            <person name="Courvalin P."/>
            <person name="Lambert T."/>
            <person name="Walker B."/>
            <person name="Young S.K."/>
            <person name="Zeng Q."/>
            <person name="Gargeya S."/>
            <person name="Fitzgerald M."/>
            <person name="Haas B."/>
            <person name="Abouelleil A."/>
            <person name="Alvarado L."/>
            <person name="Arachchi H.M."/>
            <person name="Berlin A.M."/>
            <person name="Chapman S.B."/>
            <person name="Dewar J."/>
            <person name="Goldberg J."/>
            <person name="Griggs A."/>
            <person name="Gujja S."/>
            <person name="Hansen M."/>
            <person name="Howarth C."/>
            <person name="Imamovic A."/>
            <person name="Larimer J."/>
            <person name="McCowan C."/>
            <person name="Murphy C."/>
            <person name="Neiman D."/>
            <person name="Pearson M."/>
            <person name="Priest M."/>
            <person name="Roberts A."/>
            <person name="Saif S."/>
            <person name="Shea T."/>
            <person name="Sisk P."/>
            <person name="Sykes S."/>
            <person name="Wortman J."/>
            <person name="Nusbaum C."/>
            <person name="Birren B."/>
        </authorList>
    </citation>
    <scope>NUCLEOTIDE SEQUENCE [LARGE SCALE GENOMIC DNA]</scope>
    <source>
        <strain evidence="1 2">90A8</strain>
    </source>
</reference>
<dbReference type="PATRIC" id="fig|999408.3.peg.2544"/>
<dbReference type="Proteomes" id="UP000013085">
    <property type="component" value="Unassembled WGS sequence"/>
</dbReference>
<evidence type="ECO:0000313" key="2">
    <source>
        <dbReference type="Proteomes" id="UP000013085"/>
    </source>
</evidence>
<organism evidence="1 2">
    <name type="scientific">[Clostridium] clostridioforme 90A8</name>
    <dbReference type="NCBI Taxonomy" id="999408"/>
    <lineage>
        <taxon>Bacteria</taxon>
        <taxon>Bacillati</taxon>
        <taxon>Bacillota</taxon>
        <taxon>Clostridia</taxon>
        <taxon>Lachnospirales</taxon>
        <taxon>Lachnospiraceae</taxon>
        <taxon>Enterocloster</taxon>
    </lineage>
</organism>
<protein>
    <submittedName>
        <fullName evidence="1">Uncharacterized protein</fullName>
    </submittedName>
</protein>
<gene>
    <name evidence="1" type="ORF">HMPREF1090_02364</name>
</gene>
<proteinExistence type="predicted"/>
<sequence>MQKRQYKILKLLYRSDGFVTVERLAADVQCSLIRPSGTTSSSWEVF</sequence>
<comment type="caution">
    <text evidence="1">The sequence shown here is derived from an EMBL/GenBank/DDBJ whole genome shotgun (WGS) entry which is preliminary data.</text>
</comment>
<name>A0A0E2HAI2_9FIRM</name>